<dbReference type="Gene3D" id="3.40.50.2300">
    <property type="match status" value="2"/>
</dbReference>
<keyword evidence="2" id="KW-0805">Transcription regulation</keyword>
<organism evidence="6 7">
    <name type="scientific">Listeria grayi DSM 20601</name>
    <dbReference type="NCBI Taxonomy" id="525367"/>
    <lineage>
        <taxon>Bacteria</taxon>
        <taxon>Bacillati</taxon>
        <taxon>Bacillota</taxon>
        <taxon>Bacilli</taxon>
        <taxon>Bacillales</taxon>
        <taxon>Listeriaceae</taxon>
        <taxon>Listeria</taxon>
    </lineage>
</organism>
<evidence type="ECO:0000256" key="3">
    <source>
        <dbReference type="ARBA" id="ARBA00023125"/>
    </source>
</evidence>
<evidence type="ECO:0000259" key="5">
    <source>
        <dbReference type="PROSITE" id="PS50932"/>
    </source>
</evidence>
<dbReference type="PANTHER" id="PTHR30146:SF148">
    <property type="entry name" value="HTH-TYPE TRANSCRIPTIONAL REPRESSOR PURR-RELATED"/>
    <property type="match status" value="1"/>
</dbReference>
<dbReference type="SUPFAM" id="SSF53822">
    <property type="entry name" value="Periplasmic binding protein-like I"/>
    <property type="match status" value="1"/>
</dbReference>
<dbReference type="PROSITE" id="PS00356">
    <property type="entry name" value="HTH_LACI_1"/>
    <property type="match status" value="1"/>
</dbReference>
<dbReference type="EMBL" id="ACCR02000001">
    <property type="protein sequence ID" value="EFI85315.1"/>
    <property type="molecule type" value="Genomic_DNA"/>
</dbReference>
<accession>D7UU67</accession>
<protein>
    <submittedName>
        <fullName evidence="6">Transcriptional regulator, LacI family</fullName>
    </submittedName>
</protein>
<keyword evidence="4" id="KW-0804">Transcription</keyword>
<keyword evidence="3" id="KW-0238">DNA-binding</keyword>
<sequence length="332" mass="36998">MYNEIKHKGAINVVGIKDIAKKAGVSISTVSYALNNSSKVTEKTRAKIMAIANDLNYIPNMAARTLKTRETKIIGVYLTSYGGVFYSELLDGLTNSLYKHGYELIACSGKKSHRFLPEKMIDGAIILDATFPTEEILNYADRGHKLVVLDREITHENIGQVLLDNRAGSTLAIDYLSTNFSGDFYIVTGPDDSYDAMIRLQTAKDELARFGDKEVHIIEGDFSEASGELAAKKIEKEWEKPVSVFALNDNMAIGMYRHFQQTNLKIGEDIRIVGFDNTPISEYLNPRLSTIEYSKYKWGALAAEQLVKLLEGKEATNEIIYTTLITSPSVSK</sequence>
<dbReference type="InterPro" id="IPR010982">
    <property type="entry name" value="Lambda_DNA-bd_dom_sf"/>
</dbReference>
<dbReference type="eggNOG" id="COG1609">
    <property type="taxonomic scope" value="Bacteria"/>
</dbReference>
<dbReference type="Gene3D" id="1.10.260.40">
    <property type="entry name" value="lambda repressor-like DNA-binding domains"/>
    <property type="match status" value="1"/>
</dbReference>
<dbReference type="Proteomes" id="UP000010119">
    <property type="component" value="Unassembled WGS sequence"/>
</dbReference>
<evidence type="ECO:0000313" key="6">
    <source>
        <dbReference type="EMBL" id="EFI85315.1"/>
    </source>
</evidence>
<dbReference type="CDD" id="cd06267">
    <property type="entry name" value="PBP1_LacI_sugar_binding-like"/>
    <property type="match status" value="1"/>
</dbReference>
<proteinExistence type="predicted"/>
<dbReference type="InterPro" id="IPR046335">
    <property type="entry name" value="LacI/GalR-like_sensor"/>
</dbReference>
<keyword evidence="7" id="KW-1185">Reference proteome</keyword>
<dbReference type="GO" id="GO:0003700">
    <property type="term" value="F:DNA-binding transcription factor activity"/>
    <property type="evidence" value="ECO:0007669"/>
    <property type="project" value="TreeGrafter"/>
</dbReference>
<gene>
    <name evidence="6" type="ORF">HMPREF0556_10042</name>
</gene>
<evidence type="ECO:0000256" key="4">
    <source>
        <dbReference type="ARBA" id="ARBA00023163"/>
    </source>
</evidence>
<keyword evidence="1" id="KW-0678">Repressor</keyword>
<dbReference type="PANTHER" id="PTHR30146">
    <property type="entry name" value="LACI-RELATED TRANSCRIPTIONAL REPRESSOR"/>
    <property type="match status" value="1"/>
</dbReference>
<dbReference type="CDD" id="cd01392">
    <property type="entry name" value="HTH_LacI"/>
    <property type="match status" value="1"/>
</dbReference>
<evidence type="ECO:0000256" key="1">
    <source>
        <dbReference type="ARBA" id="ARBA00022491"/>
    </source>
</evidence>
<dbReference type="SUPFAM" id="SSF47413">
    <property type="entry name" value="lambda repressor-like DNA-binding domains"/>
    <property type="match status" value="1"/>
</dbReference>
<dbReference type="AlphaFoldDB" id="D7UU67"/>
<dbReference type="GO" id="GO:0000976">
    <property type="term" value="F:transcription cis-regulatory region binding"/>
    <property type="evidence" value="ECO:0007669"/>
    <property type="project" value="TreeGrafter"/>
</dbReference>
<reference evidence="6" key="1">
    <citation type="submission" date="2010-06" db="EMBL/GenBank/DDBJ databases">
        <authorList>
            <person name="Muzny D."/>
            <person name="Qin X."/>
            <person name="Buhay C."/>
            <person name="Dugan-Rocha S."/>
            <person name="Ding Y."/>
            <person name="Chen G."/>
            <person name="Hawes A."/>
            <person name="Holder M."/>
            <person name="Jhangiani S."/>
            <person name="Johnson A."/>
            <person name="Khan Z."/>
            <person name="Li Z."/>
            <person name="Liu W."/>
            <person name="Liu X."/>
            <person name="Perez L."/>
            <person name="Shen H."/>
            <person name="Wang Q."/>
            <person name="Watt J."/>
            <person name="Xi L."/>
            <person name="Xin Y."/>
            <person name="Zhou J."/>
            <person name="Deng J."/>
            <person name="Jiang H."/>
            <person name="Liu Y."/>
            <person name="Qu J."/>
            <person name="Song X.-Z."/>
            <person name="Zhang L."/>
            <person name="Villasana D."/>
            <person name="Johnson A."/>
            <person name="Liu J."/>
            <person name="Liyanage D."/>
            <person name="Lorensuhewa L."/>
            <person name="Robinson T."/>
            <person name="Song A."/>
            <person name="Song B.-B."/>
            <person name="Dinh H."/>
            <person name="Thornton R."/>
            <person name="Coyle M."/>
            <person name="Francisco L."/>
            <person name="Jackson L."/>
            <person name="Javaid M."/>
            <person name="Korchina V."/>
            <person name="Kovar C."/>
            <person name="Mata R."/>
            <person name="Mathew T."/>
            <person name="Ngo R."/>
            <person name="Nguyen L."/>
            <person name="Nguyen N."/>
            <person name="Okwuonu G."/>
            <person name="Ongeri F."/>
            <person name="Pham C."/>
            <person name="Simmons D."/>
            <person name="Wilczek-Boney K."/>
            <person name="Hale W."/>
            <person name="Jakkamsetti A."/>
            <person name="Pham P."/>
            <person name="Ruth R."/>
            <person name="San Lucas F."/>
            <person name="Warren J."/>
            <person name="Zhang J."/>
            <person name="Zhao Z."/>
            <person name="Zhou C."/>
            <person name="Zhu D."/>
            <person name="Lee S."/>
            <person name="Bess C."/>
            <person name="Blankenburg K."/>
            <person name="Forbes L."/>
            <person name="Fu Q."/>
            <person name="Gubbala S."/>
            <person name="Hirani K."/>
            <person name="Jayaseelan J.C."/>
            <person name="Lara F."/>
            <person name="Munidasa M."/>
            <person name="Palculict T."/>
            <person name="Patil S."/>
            <person name="Pu L.-L."/>
            <person name="Saada N."/>
            <person name="Tang L."/>
            <person name="Weissenberger G."/>
            <person name="Zhu Y."/>
            <person name="Hemphill L."/>
            <person name="Shang Y."/>
            <person name="Youmans B."/>
            <person name="Ayvaz T."/>
            <person name="Ross M."/>
            <person name="Santibanez J."/>
            <person name="Aqrawi P."/>
            <person name="Gross S."/>
            <person name="Joshi V."/>
            <person name="Fowler G."/>
            <person name="Nazareth L."/>
            <person name="Reid J."/>
            <person name="Worley K."/>
            <person name="Petrosino J."/>
            <person name="Highlander S."/>
            <person name="Gibbs R."/>
        </authorList>
    </citation>
    <scope>NUCLEOTIDE SEQUENCE [LARGE SCALE GENOMIC DNA]</scope>
    <source>
        <strain evidence="6">DSM 20601</strain>
    </source>
</reference>
<evidence type="ECO:0000313" key="7">
    <source>
        <dbReference type="Proteomes" id="UP000010119"/>
    </source>
</evidence>
<dbReference type="InterPro" id="IPR028082">
    <property type="entry name" value="Peripla_BP_I"/>
</dbReference>
<dbReference type="Pfam" id="PF13377">
    <property type="entry name" value="Peripla_BP_3"/>
    <property type="match status" value="1"/>
</dbReference>
<dbReference type="InterPro" id="IPR000843">
    <property type="entry name" value="HTH_LacI"/>
</dbReference>
<name>D7UU67_LISGR</name>
<dbReference type="STRING" id="525367.HMPREF0556_10042"/>
<comment type="caution">
    <text evidence="6">The sequence shown here is derived from an EMBL/GenBank/DDBJ whole genome shotgun (WGS) entry which is preliminary data.</text>
</comment>
<feature type="domain" description="HTH lacI-type" evidence="5">
    <location>
        <begin position="14"/>
        <end position="68"/>
    </location>
</feature>
<evidence type="ECO:0000256" key="2">
    <source>
        <dbReference type="ARBA" id="ARBA00023015"/>
    </source>
</evidence>
<dbReference type="SMART" id="SM00354">
    <property type="entry name" value="HTH_LACI"/>
    <property type="match status" value="1"/>
</dbReference>
<dbReference type="PROSITE" id="PS50932">
    <property type="entry name" value="HTH_LACI_2"/>
    <property type="match status" value="1"/>
</dbReference>
<dbReference type="Pfam" id="PF00356">
    <property type="entry name" value="LacI"/>
    <property type="match status" value="1"/>
</dbReference>
<dbReference type="HOGENOM" id="CLU_037628_6_2_9"/>